<dbReference type="InterPro" id="IPR001387">
    <property type="entry name" value="Cro/C1-type_HTH"/>
</dbReference>
<comment type="caution">
    <text evidence="2">The sequence shown here is derived from an EMBL/GenBank/DDBJ whole genome shotgun (WGS) entry which is preliminary data.</text>
</comment>
<dbReference type="Pfam" id="PF01381">
    <property type="entry name" value="HTH_3"/>
    <property type="match status" value="1"/>
</dbReference>
<dbReference type="SUPFAM" id="SSF47413">
    <property type="entry name" value="lambda repressor-like DNA-binding domains"/>
    <property type="match status" value="1"/>
</dbReference>
<evidence type="ECO:0000259" key="1">
    <source>
        <dbReference type="PROSITE" id="PS50943"/>
    </source>
</evidence>
<dbReference type="GO" id="GO:0003677">
    <property type="term" value="F:DNA binding"/>
    <property type="evidence" value="ECO:0007669"/>
    <property type="project" value="InterPro"/>
</dbReference>
<evidence type="ECO:0000313" key="3">
    <source>
        <dbReference type="Proteomes" id="UP000522313"/>
    </source>
</evidence>
<dbReference type="PROSITE" id="PS50943">
    <property type="entry name" value="HTH_CROC1"/>
    <property type="match status" value="1"/>
</dbReference>
<dbReference type="AlphaFoldDB" id="A0A7X0J9K2"/>
<dbReference type="RefSeq" id="WP_184503738.1">
    <property type="nucleotide sequence ID" value="NZ_JACHBT010000001.1"/>
</dbReference>
<dbReference type="Proteomes" id="UP000522313">
    <property type="component" value="Unassembled WGS sequence"/>
</dbReference>
<evidence type="ECO:0000313" key="2">
    <source>
        <dbReference type="EMBL" id="MBB6503184.1"/>
    </source>
</evidence>
<sequence length="111" mass="11732">MKEQAEFADWADFPARLRLARRQLGLNQTDFAAIGSVSLNSQGKYEAGLTEPSASYFASLAAAGVDVHWLLTGQRSAGALDEDLSIVVDAIAPLSGDQRAAILAVIHAFAS</sequence>
<dbReference type="EMBL" id="JACHBT010000001">
    <property type="protein sequence ID" value="MBB6503184.1"/>
    <property type="molecule type" value="Genomic_DNA"/>
</dbReference>
<dbReference type="InterPro" id="IPR010982">
    <property type="entry name" value="Lambda_DNA-bd_dom_sf"/>
</dbReference>
<protein>
    <submittedName>
        <fullName evidence="2">Transcriptional regulator with XRE-family HTH domain</fullName>
    </submittedName>
</protein>
<dbReference type="SMART" id="SM00530">
    <property type="entry name" value="HTH_XRE"/>
    <property type="match status" value="1"/>
</dbReference>
<gene>
    <name evidence="2" type="ORF">F4693_000133</name>
</gene>
<organism evidence="2 3">
    <name type="scientific">Sphingomonas endophytica</name>
    <dbReference type="NCBI Taxonomy" id="869719"/>
    <lineage>
        <taxon>Bacteria</taxon>
        <taxon>Pseudomonadati</taxon>
        <taxon>Pseudomonadota</taxon>
        <taxon>Alphaproteobacteria</taxon>
        <taxon>Sphingomonadales</taxon>
        <taxon>Sphingomonadaceae</taxon>
        <taxon>Sphingomonas</taxon>
    </lineage>
</organism>
<reference evidence="2 3" key="1">
    <citation type="submission" date="2020-08" db="EMBL/GenBank/DDBJ databases">
        <title>The Agave Microbiome: Exploring the role of microbial communities in plant adaptations to desert environments.</title>
        <authorList>
            <person name="Partida-Martinez L.P."/>
        </authorList>
    </citation>
    <scope>NUCLEOTIDE SEQUENCE [LARGE SCALE GENOMIC DNA]</scope>
    <source>
        <strain evidence="2 3">AS3.13</strain>
    </source>
</reference>
<accession>A0A7X0J9K2</accession>
<dbReference type="Gene3D" id="1.10.260.40">
    <property type="entry name" value="lambda repressor-like DNA-binding domains"/>
    <property type="match status" value="1"/>
</dbReference>
<feature type="domain" description="HTH cro/C1-type" evidence="1">
    <location>
        <begin position="17"/>
        <end position="70"/>
    </location>
</feature>
<reference evidence="2 3" key="2">
    <citation type="submission" date="2020-08" db="EMBL/GenBank/DDBJ databases">
        <authorList>
            <person name="Partida-Martinez L."/>
            <person name="Huntemann M."/>
            <person name="Clum A."/>
            <person name="Wang J."/>
            <person name="Palaniappan K."/>
            <person name="Ritter S."/>
            <person name="Chen I.-M."/>
            <person name="Stamatis D."/>
            <person name="Reddy T."/>
            <person name="O'Malley R."/>
            <person name="Daum C."/>
            <person name="Shapiro N."/>
            <person name="Ivanova N."/>
            <person name="Kyrpides N."/>
            <person name="Woyke T."/>
        </authorList>
    </citation>
    <scope>NUCLEOTIDE SEQUENCE [LARGE SCALE GENOMIC DNA]</scope>
    <source>
        <strain evidence="2 3">AS3.13</strain>
    </source>
</reference>
<proteinExistence type="predicted"/>
<name>A0A7X0J9K2_9SPHN</name>
<dbReference type="CDD" id="cd00093">
    <property type="entry name" value="HTH_XRE"/>
    <property type="match status" value="1"/>
</dbReference>